<accession>A0A1H2E389</accession>
<keyword evidence="5" id="KW-0963">Cytoplasm</keyword>
<comment type="function">
    <text evidence="5">One of the proteins required for the normal export of preproteins out of the cell cytoplasm. It is a molecular chaperone that binds to a subset of precursor proteins, maintaining them in a translocation-competent state. It also specifically binds to its receptor SecA.</text>
</comment>
<proteinExistence type="inferred from homology"/>
<dbReference type="PRINTS" id="PR01594">
    <property type="entry name" value="SECBCHAPRONE"/>
</dbReference>
<dbReference type="EMBL" id="LT629787">
    <property type="protein sequence ID" value="SDT89606.1"/>
    <property type="molecule type" value="Genomic_DNA"/>
</dbReference>
<evidence type="ECO:0000256" key="4">
    <source>
        <dbReference type="ARBA" id="ARBA00023010"/>
    </source>
</evidence>
<dbReference type="NCBIfam" id="NF004393">
    <property type="entry name" value="PRK05751.1-4"/>
    <property type="match status" value="1"/>
</dbReference>
<dbReference type="GO" id="GO:0051262">
    <property type="term" value="P:protein tetramerization"/>
    <property type="evidence" value="ECO:0007669"/>
    <property type="project" value="InterPro"/>
</dbReference>
<dbReference type="STRING" id="1434072.SAMN05216210_0284"/>
<evidence type="ECO:0000256" key="5">
    <source>
        <dbReference type="HAMAP-Rule" id="MF_00821"/>
    </source>
</evidence>
<dbReference type="GO" id="GO:0006457">
    <property type="term" value="P:protein folding"/>
    <property type="evidence" value="ECO:0007669"/>
    <property type="project" value="UniProtKB-UniRule"/>
</dbReference>
<dbReference type="Pfam" id="PF02556">
    <property type="entry name" value="SecB"/>
    <property type="match status" value="1"/>
</dbReference>
<dbReference type="InterPro" id="IPR003708">
    <property type="entry name" value="SecB"/>
</dbReference>
<dbReference type="Proteomes" id="UP000243924">
    <property type="component" value="Chromosome I"/>
</dbReference>
<dbReference type="NCBIfam" id="TIGR00809">
    <property type="entry name" value="secB"/>
    <property type="match status" value="1"/>
</dbReference>
<evidence type="ECO:0000313" key="7">
    <source>
        <dbReference type="Proteomes" id="UP000243924"/>
    </source>
</evidence>
<gene>
    <name evidence="5" type="primary">secB</name>
    <name evidence="6" type="ORF">SAMN05216210_0284</name>
</gene>
<keyword evidence="2 5" id="KW-0813">Transport</keyword>
<dbReference type="Gene3D" id="3.10.420.10">
    <property type="entry name" value="SecB-like"/>
    <property type="match status" value="1"/>
</dbReference>
<evidence type="ECO:0000256" key="3">
    <source>
        <dbReference type="ARBA" id="ARBA00022927"/>
    </source>
</evidence>
<keyword evidence="4 5" id="KW-0811">Translocation</keyword>
<comment type="subcellular location">
    <subcellularLocation>
        <location evidence="5">Cytoplasm</location>
    </subcellularLocation>
</comment>
<sequence>MAEQNQNNQASNGAQSDQPQVQFSMQRIYVKDISFESPKAPEVFQTQWNPQVNLDLNTRHNKLQEGIYEVVLSLSATVTNGENDTTFIAEVQQAGIFAINGLDEAGLRHTLGAFCPNILFPYAREAIDNLVLRGSFPPLMLSPVNFDALHAQAEERRAAEAAGESQPAN</sequence>
<keyword evidence="3 5" id="KW-0653">Protein transport</keyword>
<keyword evidence="7" id="KW-1185">Reference proteome</keyword>
<dbReference type="SUPFAM" id="SSF54611">
    <property type="entry name" value="SecB-like"/>
    <property type="match status" value="1"/>
</dbReference>
<dbReference type="InterPro" id="IPR035958">
    <property type="entry name" value="SecB-like_sf"/>
</dbReference>
<dbReference type="OrthoDB" id="9795145at2"/>
<dbReference type="HAMAP" id="MF_00821">
    <property type="entry name" value="SecB"/>
    <property type="match status" value="1"/>
</dbReference>
<dbReference type="AlphaFoldDB" id="A0A1H2E389"/>
<keyword evidence="5" id="KW-0143">Chaperone</keyword>
<reference evidence="7" key="1">
    <citation type="submission" date="2016-10" db="EMBL/GenBank/DDBJ databases">
        <authorList>
            <person name="Varghese N."/>
            <person name="Submissions S."/>
        </authorList>
    </citation>
    <scope>NUCLEOTIDE SEQUENCE [LARGE SCALE GENOMIC DNA]</scope>
    <source>
        <strain evidence="7">CECT 8338</strain>
    </source>
</reference>
<dbReference type="PANTHER" id="PTHR36918:SF1">
    <property type="entry name" value="PROTEIN-EXPORT PROTEIN SECB"/>
    <property type="match status" value="1"/>
</dbReference>
<comment type="similarity">
    <text evidence="1 5">Belongs to the SecB family.</text>
</comment>
<dbReference type="GO" id="GO:0005737">
    <property type="term" value="C:cytoplasm"/>
    <property type="evidence" value="ECO:0007669"/>
    <property type="project" value="UniProtKB-SubCell"/>
</dbReference>
<dbReference type="GO" id="GO:0051082">
    <property type="term" value="F:unfolded protein binding"/>
    <property type="evidence" value="ECO:0007669"/>
    <property type="project" value="InterPro"/>
</dbReference>
<protein>
    <recommendedName>
        <fullName evidence="5">Protein-export protein SecB</fullName>
    </recommendedName>
</protein>
<organism evidence="6 7">
    <name type="scientific">Halopseudomonas salegens</name>
    <dbReference type="NCBI Taxonomy" id="1434072"/>
    <lineage>
        <taxon>Bacteria</taxon>
        <taxon>Pseudomonadati</taxon>
        <taxon>Pseudomonadota</taxon>
        <taxon>Gammaproteobacteria</taxon>
        <taxon>Pseudomonadales</taxon>
        <taxon>Pseudomonadaceae</taxon>
        <taxon>Halopseudomonas</taxon>
    </lineage>
</organism>
<comment type="subunit">
    <text evidence="5">Homotetramer, a dimer of dimers. One homotetramer interacts with 1 SecA dimer.</text>
</comment>
<dbReference type="GO" id="GO:0015031">
    <property type="term" value="P:protein transport"/>
    <property type="evidence" value="ECO:0007669"/>
    <property type="project" value="UniProtKB-UniRule"/>
</dbReference>
<evidence type="ECO:0000256" key="2">
    <source>
        <dbReference type="ARBA" id="ARBA00022448"/>
    </source>
</evidence>
<dbReference type="PANTHER" id="PTHR36918">
    <property type="match status" value="1"/>
</dbReference>
<dbReference type="RefSeq" id="WP_092383410.1">
    <property type="nucleotide sequence ID" value="NZ_LT629787.1"/>
</dbReference>
<name>A0A1H2E389_9GAMM</name>
<evidence type="ECO:0000313" key="6">
    <source>
        <dbReference type="EMBL" id="SDT89606.1"/>
    </source>
</evidence>
<evidence type="ECO:0000256" key="1">
    <source>
        <dbReference type="ARBA" id="ARBA00009990"/>
    </source>
</evidence>